<accession>A0A372JF17</accession>
<dbReference type="EMBL" id="QURH01000759">
    <property type="protein sequence ID" value="RFU38592.1"/>
    <property type="molecule type" value="Genomic_DNA"/>
</dbReference>
<gene>
    <name evidence="2" type="ORF">DZF91_26855</name>
</gene>
<sequence>MLFTPFASLTFLAFLASLADLALLFAAAAALPDDFETFRPVSSFAADVRFLAADAVRFADAPARVAVSLPEAEAITLHPL</sequence>
<dbReference type="AlphaFoldDB" id="A0A372JF17"/>
<comment type="caution">
    <text evidence="2">The sequence shown here is derived from an EMBL/GenBank/DDBJ whole genome shotgun (WGS) entry which is preliminary data.</text>
</comment>
<protein>
    <recommendedName>
        <fullName evidence="4">Secreted protein</fullName>
    </recommendedName>
</protein>
<proteinExistence type="predicted"/>
<feature type="chain" id="PRO_5038771353" description="Secreted protein" evidence="1">
    <location>
        <begin position="23"/>
        <end position="80"/>
    </location>
</feature>
<dbReference type="Proteomes" id="UP000261811">
    <property type="component" value="Unassembled WGS sequence"/>
</dbReference>
<feature type="signal peptide" evidence="1">
    <location>
        <begin position="1"/>
        <end position="22"/>
    </location>
</feature>
<organism evidence="2 3">
    <name type="scientific">Actinomadura logoneensis</name>
    <dbReference type="NCBI Taxonomy" id="2293572"/>
    <lineage>
        <taxon>Bacteria</taxon>
        <taxon>Bacillati</taxon>
        <taxon>Actinomycetota</taxon>
        <taxon>Actinomycetes</taxon>
        <taxon>Streptosporangiales</taxon>
        <taxon>Thermomonosporaceae</taxon>
        <taxon>Actinomadura</taxon>
    </lineage>
</organism>
<keyword evidence="3" id="KW-1185">Reference proteome</keyword>
<reference evidence="2 3" key="1">
    <citation type="submission" date="2018-08" db="EMBL/GenBank/DDBJ databases">
        <title>Actinomadura jelena sp. nov., a novel Actinomycete isolated from soil in Chad.</title>
        <authorList>
            <person name="Shi L."/>
        </authorList>
    </citation>
    <scope>NUCLEOTIDE SEQUENCE [LARGE SCALE GENOMIC DNA]</scope>
    <source>
        <strain evidence="2 3">NEAU-G17</strain>
    </source>
</reference>
<keyword evidence="1" id="KW-0732">Signal</keyword>
<evidence type="ECO:0000313" key="3">
    <source>
        <dbReference type="Proteomes" id="UP000261811"/>
    </source>
</evidence>
<evidence type="ECO:0000256" key="1">
    <source>
        <dbReference type="SAM" id="SignalP"/>
    </source>
</evidence>
<name>A0A372JF17_9ACTN</name>
<evidence type="ECO:0008006" key="4">
    <source>
        <dbReference type="Google" id="ProtNLM"/>
    </source>
</evidence>
<evidence type="ECO:0000313" key="2">
    <source>
        <dbReference type="EMBL" id="RFU38592.1"/>
    </source>
</evidence>